<organism evidence="3 4">
    <name type="scientific">Globicatella sulfidifaciens</name>
    <dbReference type="NCBI Taxonomy" id="136093"/>
    <lineage>
        <taxon>Bacteria</taxon>
        <taxon>Bacillati</taxon>
        <taxon>Bacillota</taxon>
        <taxon>Bacilli</taxon>
        <taxon>Lactobacillales</taxon>
        <taxon>Aerococcaceae</taxon>
        <taxon>Globicatella</taxon>
    </lineage>
</organism>
<gene>
    <name evidence="3" type="ORF">GX355_11585</name>
</gene>
<comment type="similarity">
    <text evidence="1">Belongs to the glycosyl hydrolase 66 family.</text>
</comment>
<dbReference type="InterPro" id="IPR013780">
    <property type="entry name" value="Glyco_hydro_b"/>
</dbReference>
<dbReference type="Gene3D" id="2.60.40.10">
    <property type="entry name" value="Immunoglobulins"/>
    <property type="match status" value="1"/>
</dbReference>
<dbReference type="RefSeq" id="WP_276650070.1">
    <property type="nucleotide sequence ID" value="NZ_JAAYSM010000413.1"/>
</dbReference>
<sequence length="585" mass="67421">MNNNTVIIAKVVKDKSIYDPGALIKINVTLQNLTSSEDTGIVELRAKHLNKQVGQVLKKEYSLNPYANESITLDWQAPADDFTGYLIEVELKDSDHHRIDDSVVAVDVSSSWTKFPRYGYVWNFTKDVNVAERIEKLKDYHINALEYYDWKYRHHKPVPENLDKWDDWSGREIYGDTVFAYISEAKQVNMVNMAYNMAYAAVSGYQEDGVEQDWALYFSEDNPRGTGHFMFKMADSTPTGITHLYFFDMRNKGWQDYIFKQMNKVFDVFGFDGWHSDTVGDWGEMQNAQGEKFSVTDTYTEFLNAAKAVIGEKYLVFNPVGAQGIENVNVSDVDVLYTEMWPWDKDRDGEYYDSYYALKKAIDRAREESGGKSLVVPAYMNYGYGQENPGQFFNTASVLLTAATVYAAGGSRIELGDNGNMLCHEYFPAQSLSMTPELERKIGDLYHFIVAYQNLLRDGQMETEQTIEVLDYPNNKYGKPNTIWTYAKQDETYEIVQMINLLGVSQDDWRANDGIKETPTSVEQLELKYYYGDKPKSVWLASPDIESGRSQELTFSYDHDNQGDFIRFTIPSLEYWNMIYMVKDK</sequence>
<evidence type="ECO:0000313" key="3">
    <source>
        <dbReference type="EMBL" id="NLJ19487.1"/>
    </source>
</evidence>
<accession>A0A7X8C5R3</accession>
<comment type="caution">
    <text evidence="3">The sequence shown here is derived from an EMBL/GenBank/DDBJ whole genome shotgun (WGS) entry which is preliminary data.</text>
</comment>
<dbReference type="Gene3D" id="2.60.40.1180">
    <property type="entry name" value="Golgi alpha-mannosidase II"/>
    <property type="match status" value="1"/>
</dbReference>
<dbReference type="CDD" id="cd14745">
    <property type="entry name" value="GH66"/>
    <property type="match status" value="1"/>
</dbReference>
<dbReference type="InterPro" id="IPR013783">
    <property type="entry name" value="Ig-like_fold"/>
</dbReference>
<keyword evidence="2" id="KW-0732">Signal</keyword>
<dbReference type="EMBL" id="JAAYSM010000413">
    <property type="protein sequence ID" value="NLJ19487.1"/>
    <property type="molecule type" value="Genomic_DNA"/>
</dbReference>
<evidence type="ECO:0000313" key="4">
    <source>
        <dbReference type="Proteomes" id="UP000541058"/>
    </source>
</evidence>
<dbReference type="Pfam" id="PF13199">
    <property type="entry name" value="Glyco_hydro_66"/>
    <property type="match status" value="1"/>
</dbReference>
<dbReference type="Gene3D" id="3.20.20.80">
    <property type="entry name" value="Glycosidases"/>
    <property type="match status" value="1"/>
</dbReference>
<dbReference type="AlphaFoldDB" id="A0A7X8C5R3"/>
<evidence type="ECO:0000256" key="1">
    <source>
        <dbReference type="ARBA" id="ARBA00010837"/>
    </source>
</evidence>
<evidence type="ECO:0000256" key="2">
    <source>
        <dbReference type="ARBA" id="ARBA00022729"/>
    </source>
</evidence>
<proteinExistence type="inferred from homology"/>
<dbReference type="Proteomes" id="UP000541058">
    <property type="component" value="Unassembled WGS sequence"/>
</dbReference>
<dbReference type="InterPro" id="IPR025092">
    <property type="entry name" value="Glyco_hydro_66"/>
</dbReference>
<reference evidence="3 4" key="1">
    <citation type="journal article" date="2020" name="Biotechnol. Biofuels">
        <title>New insights from the biogas microbiome by comprehensive genome-resolved metagenomics of nearly 1600 species originating from multiple anaerobic digesters.</title>
        <authorList>
            <person name="Campanaro S."/>
            <person name="Treu L."/>
            <person name="Rodriguez-R L.M."/>
            <person name="Kovalovszki A."/>
            <person name="Ziels R.M."/>
            <person name="Maus I."/>
            <person name="Zhu X."/>
            <person name="Kougias P.G."/>
            <person name="Basile A."/>
            <person name="Luo G."/>
            <person name="Schluter A."/>
            <person name="Konstantinidis K.T."/>
            <person name="Angelidaki I."/>
        </authorList>
    </citation>
    <scope>NUCLEOTIDE SEQUENCE [LARGE SCALE GENOMIC DNA]</scope>
    <source>
        <strain evidence="3">AS23ysBPME_34</strain>
    </source>
</reference>
<protein>
    <submittedName>
        <fullName evidence="3">Dextranase</fullName>
    </submittedName>
</protein>
<name>A0A7X8C5R3_9LACT</name>